<evidence type="ECO:0000313" key="3">
    <source>
        <dbReference type="Proteomes" id="UP001229421"/>
    </source>
</evidence>
<comment type="caution">
    <text evidence="2">The sequence shown here is derived from an EMBL/GenBank/DDBJ whole genome shotgun (WGS) entry which is preliminary data.</text>
</comment>
<feature type="region of interest" description="Disordered" evidence="1">
    <location>
        <begin position="461"/>
        <end position="525"/>
    </location>
</feature>
<dbReference type="PANTHER" id="PTHR10492">
    <property type="match status" value="1"/>
</dbReference>
<proteinExistence type="predicted"/>
<dbReference type="PANTHER" id="PTHR10492:SF96">
    <property type="entry name" value="ATP-DEPENDENT DNA HELICASE"/>
    <property type="match status" value="1"/>
</dbReference>
<dbReference type="EMBL" id="JAUHHV010000010">
    <property type="protein sequence ID" value="KAK1411421.1"/>
    <property type="molecule type" value="Genomic_DNA"/>
</dbReference>
<protein>
    <submittedName>
        <fullName evidence="2">Uncharacterized protein</fullName>
    </submittedName>
</protein>
<dbReference type="AlphaFoldDB" id="A0AAD8NKA7"/>
<feature type="compositionally biased region" description="Polar residues" evidence="1">
    <location>
        <begin position="463"/>
        <end position="480"/>
    </location>
</feature>
<feature type="compositionally biased region" description="Basic and acidic residues" evidence="1">
    <location>
        <begin position="504"/>
        <end position="516"/>
    </location>
</feature>
<dbReference type="Proteomes" id="UP001229421">
    <property type="component" value="Unassembled WGS sequence"/>
</dbReference>
<gene>
    <name evidence="2" type="ORF">QVD17_37970</name>
</gene>
<accession>A0AAD8NKA7</accession>
<keyword evidence="3" id="KW-1185">Reference proteome</keyword>
<evidence type="ECO:0000256" key="1">
    <source>
        <dbReference type="SAM" id="MobiDB-lite"/>
    </source>
</evidence>
<reference evidence="2" key="1">
    <citation type="journal article" date="2023" name="bioRxiv">
        <title>Improved chromosome-level genome assembly for marigold (Tagetes erecta).</title>
        <authorList>
            <person name="Jiang F."/>
            <person name="Yuan L."/>
            <person name="Wang S."/>
            <person name="Wang H."/>
            <person name="Xu D."/>
            <person name="Wang A."/>
            <person name="Fan W."/>
        </authorList>
    </citation>
    <scope>NUCLEOTIDE SEQUENCE</scope>
    <source>
        <strain evidence="2">WSJ</strain>
        <tissue evidence="2">Leaf</tissue>
    </source>
</reference>
<sequence length="525" mass="59021">MTPNDFEKSVPKLKNRLDFKNRTNRLQLQLNSIDSDLWKSIEKGPFIPTQSVGSDTNGVTLRLCKLLTNMHLSVPGLNDSVKHELDMFSKWLLSIGDGITGITDNPRQPDLRRIDIPSQFCYDYDDNGLNKLINFVYDNDVVTHPTAYILAQRAIRCPKNEFVNEINDLVLNMCNGDLVFYYSTDSMVPHSVPMEKYDFSHVTNGGRAYPLKVRLIRKWNPSFRAHETCFLFVDTQGYAIQGNASGSEQKPVEEIIVVGSCYLLTRYGHGNPDKHSNILTHSCNLVLGRATRFEPIADDEELPREFYDIANRNRMEAACDKDNQVVVIRVNLWEEVIKSLDRYPRPVLEVAIPPRIVAMTALKVKSYAVISNVRPLLPLGPEKVETISSLTKKTPSELKAILSDSKGSMDATVFDEALTELLNQPCSTKLYIKVLKGAKSGIIRCDISRIIYMPNEAPITPVKDSTQASSSRTLQKTQAAKENPVKRALKLIEDVGNNAPKKTRTNEDDNNMKETGDLLATFDPA</sequence>
<evidence type="ECO:0000313" key="2">
    <source>
        <dbReference type="EMBL" id="KAK1411421.1"/>
    </source>
</evidence>
<organism evidence="2 3">
    <name type="scientific">Tagetes erecta</name>
    <name type="common">African marigold</name>
    <dbReference type="NCBI Taxonomy" id="13708"/>
    <lineage>
        <taxon>Eukaryota</taxon>
        <taxon>Viridiplantae</taxon>
        <taxon>Streptophyta</taxon>
        <taxon>Embryophyta</taxon>
        <taxon>Tracheophyta</taxon>
        <taxon>Spermatophyta</taxon>
        <taxon>Magnoliopsida</taxon>
        <taxon>eudicotyledons</taxon>
        <taxon>Gunneridae</taxon>
        <taxon>Pentapetalae</taxon>
        <taxon>asterids</taxon>
        <taxon>campanulids</taxon>
        <taxon>Asterales</taxon>
        <taxon>Asteraceae</taxon>
        <taxon>Asteroideae</taxon>
        <taxon>Heliantheae alliance</taxon>
        <taxon>Tageteae</taxon>
        <taxon>Tagetes</taxon>
    </lineage>
</organism>
<name>A0AAD8NKA7_TARER</name>